<evidence type="ECO:0000313" key="2">
    <source>
        <dbReference type="Proteomes" id="UP000759131"/>
    </source>
</evidence>
<keyword evidence="2" id="KW-1185">Reference proteome</keyword>
<dbReference type="EMBL" id="CAJPIZ010001382">
    <property type="protein sequence ID" value="CAG2103401.1"/>
    <property type="molecule type" value="Genomic_DNA"/>
</dbReference>
<organism evidence="1">
    <name type="scientific">Medioppia subpectinata</name>
    <dbReference type="NCBI Taxonomy" id="1979941"/>
    <lineage>
        <taxon>Eukaryota</taxon>
        <taxon>Metazoa</taxon>
        <taxon>Ecdysozoa</taxon>
        <taxon>Arthropoda</taxon>
        <taxon>Chelicerata</taxon>
        <taxon>Arachnida</taxon>
        <taxon>Acari</taxon>
        <taxon>Acariformes</taxon>
        <taxon>Sarcoptiformes</taxon>
        <taxon>Oribatida</taxon>
        <taxon>Brachypylina</taxon>
        <taxon>Oppioidea</taxon>
        <taxon>Oppiidae</taxon>
        <taxon>Medioppia</taxon>
    </lineage>
</organism>
<proteinExistence type="predicted"/>
<gene>
    <name evidence="1" type="ORF">OSB1V03_LOCUS3432</name>
</gene>
<protein>
    <submittedName>
        <fullName evidence="1">Uncharacterized protein</fullName>
    </submittedName>
</protein>
<reference evidence="1" key="1">
    <citation type="submission" date="2020-11" db="EMBL/GenBank/DDBJ databases">
        <authorList>
            <person name="Tran Van P."/>
        </authorList>
    </citation>
    <scope>NUCLEOTIDE SEQUENCE</scope>
</reference>
<name>A0A7R9PWJ4_9ACAR</name>
<dbReference type="AlphaFoldDB" id="A0A7R9PWJ4"/>
<sequence length="78" mass="9388">MNYGQSMYVDLELVYYSDDRNPRQFMLNCNYDYDADDTIVNVYITIDDKTLYTRVPEYDNTLMIDVSDTYHDFNRNQA</sequence>
<dbReference type="EMBL" id="OC855957">
    <property type="protein sequence ID" value="CAD7622971.1"/>
    <property type="molecule type" value="Genomic_DNA"/>
</dbReference>
<evidence type="ECO:0000313" key="1">
    <source>
        <dbReference type="EMBL" id="CAD7622971.1"/>
    </source>
</evidence>
<dbReference type="Proteomes" id="UP000759131">
    <property type="component" value="Unassembled WGS sequence"/>
</dbReference>
<accession>A0A7R9PWJ4</accession>